<dbReference type="InterPro" id="IPR016039">
    <property type="entry name" value="Thiolase-like"/>
</dbReference>
<evidence type="ECO:0000313" key="2">
    <source>
        <dbReference type="Proteomes" id="UP001144280"/>
    </source>
</evidence>
<organism evidence="1 2">
    <name type="scientific">Phytohabitans aurantiacus</name>
    <dbReference type="NCBI Taxonomy" id="3016789"/>
    <lineage>
        <taxon>Bacteria</taxon>
        <taxon>Bacillati</taxon>
        <taxon>Actinomycetota</taxon>
        <taxon>Actinomycetes</taxon>
        <taxon>Micromonosporales</taxon>
        <taxon>Micromonosporaceae</taxon>
    </lineage>
</organism>
<dbReference type="RefSeq" id="WP_281898834.1">
    <property type="nucleotide sequence ID" value="NZ_BSDI01000022.1"/>
</dbReference>
<comment type="caution">
    <text evidence="1">The sequence shown here is derived from an EMBL/GenBank/DDBJ whole genome shotgun (WGS) entry which is preliminary data.</text>
</comment>
<sequence length="283" mass="29496">MSEHSGFGLATLAHRRFAGGERRIDDAFSARHFADLTRGHELSYRPELTAPAGNPFAAMTAALHAQVCADGAGVELGLVAHATPDLDCRLATSTYLSSALPDVRLSFAVSENGSCAPYTALRLARLYAARHGLHRVLVLALDQATIPYDVRLPADLRPAGDAAAALLLTTDGTGAPVEVGQRAGVAPARVPETVRELVRATATPPARVRLVDGTGLAPGWWAGVLDPVVRARTAPAGYRATATWGELAAAWPGDETLATVLVDYDRITADLGVCVIGPPAGTA</sequence>
<accession>A0ABQ5QZC0</accession>
<keyword evidence="2" id="KW-1185">Reference proteome</keyword>
<proteinExistence type="predicted"/>
<gene>
    <name evidence="1" type="ORF">Pa4123_45570</name>
</gene>
<dbReference type="Proteomes" id="UP001144280">
    <property type="component" value="Unassembled WGS sequence"/>
</dbReference>
<dbReference type="EMBL" id="BSDI01000022">
    <property type="protein sequence ID" value="GLH99282.1"/>
    <property type="molecule type" value="Genomic_DNA"/>
</dbReference>
<reference evidence="1" key="1">
    <citation type="submission" date="2022-12" db="EMBL/GenBank/DDBJ databases">
        <title>New Phytohabitans aurantiacus sp. RD004123 nov., an actinomycete isolated from soil.</title>
        <authorList>
            <person name="Triningsih D.W."/>
            <person name="Harunari E."/>
            <person name="Igarashi Y."/>
        </authorList>
    </citation>
    <scope>NUCLEOTIDE SEQUENCE</scope>
    <source>
        <strain evidence="1">RD004123</strain>
    </source>
</reference>
<protein>
    <recommendedName>
        <fullName evidence="3">Beta-ketoacyl-[acyl-carrier-protein] synthase III N-terminal domain-containing protein</fullName>
    </recommendedName>
</protein>
<dbReference type="SUPFAM" id="SSF53901">
    <property type="entry name" value="Thiolase-like"/>
    <property type="match status" value="1"/>
</dbReference>
<evidence type="ECO:0000313" key="1">
    <source>
        <dbReference type="EMBL" id="GLH99282.1"/>
    </source>
</evidence>
<evidence type="ECO:0008006" key="3">
    <source>
        <dbReference type="Google" id="ProtNLM"/>
    </source>
</evidence>
<name>A0ABQ5QZC0_9ACTN</name>